<evidence type="ECO:0000313" key="1">
    <source>
        <dbReference type="EMBL" id="KAI3689178.1"/>
    </source>
</evidence>
<comment type="caution">
    <text evidence="1">The sequence shown here is derived from an EMBL/GenBank/DDBJ whole genome shotgun (WGS) entry which is preliminary data.</text>
</comment>
<proteinExistence type="predicted"/>
<accession>A0ACB8YVP2</accession>
<keyword evidence="2" id="KW-1185">Reference proteome</keyword>
<reference evidence="2" key="1">
    <citation type="journal article" date="2022" name="Mol. Ecol. Resour.">
        <title>The genomes of chicory, endive, great burdock and yacon provide insights into Asteraceae palaeo-polyploidization history and plant inulin production.</title>
        <authorList>
            <person name="Fan W."/>
            <person name="Wang S."/>
            <person name="Wang H."/>
            <person name="Wang A."/>
            <person name="Jiang F."/>
            <person name="Liu H."/>
            <person name="Zhao H."/>
            <person name="Xu D."/>
            <person name="Zhang Y."/>
        </authorList>
    </citation>
    <scope>NUCLEOTIDE SEQUENCE [LARGE SCALE GENOMIC DNA]</scope>
    <source>
        <strain evidence="2">cv. Punajuju</strain>
    </source>
</reference>
<organism evidence="1 2">
    <name type="scientific">Cichorium intybus</name>
    <name type="common">Chicory</name>
    <dbReference type="NCBI Taxonomy" id="13427"/>
    <lineage>
        <taxon>Eukaryota</taxon>
        <taxon>Viridiplantae</taxon>
        <taxon>Streptophyta</taxon>
        <taxon>Embryophyta</taxon>
        <taxon>Tracheophyta</taxon>
        <taxon>Spermatophyta</taxon>
        <taxon>Magnoliopsida</taxon>
        <taxon>eudicotyledons</taxon>
        <taxon>Gunneridae</taxon>
        <taxon>Pentapetalae</taxon>
        <taxon>asterids</taxon>
        <taxon>campanulids</taxon>
        <taxon>Asterales</taxon>
        <taxon>Asteraceae</taxon>
        <taxon>Cichorioideae</taxon>
        <taxon>Cichorieae</taxon>
        <taxon>Cichoriinae</taxon>
        <taxon>Cichorium</taxon>
    </lineage>
</organism>
<reference evidence="1 2" key="2">
    <citation type="journal article" date="2022" name="Mol. Ecol. Resour.">
        <title>The genomes of chicory, endive, great burdock and yacon provide insights into Asteraceae paleo-polyploidization history and plant inulin production.</title>
        <authorList>
            <person name="Fan W."/>
            <person name="Wang S."/>
            <person name="Wang H."/>
            <person name="Wang A."/>
            <person name="Jiang F."/>
            <person name="Liu H."/>
            <person name="Zhao H."/>
            <person name="Xu D."/>
            <person name="Zhang Y."/>
        </authorList>
    </citation>
    <scope>NUCLEOTIDE SEQUENCE [LARGE SCALE GENOMIC DNA]</scope>
    <source>
        <strain evidence="2">cv. Punajuju</strain>
        <tissue evidence="1">Leaves</tissue>
    </source>
</reference>
<sequence>MKCESRAVEGMCSPSCGCNPKKCSNRETLVVETFDSQPPMVNVDGDVNLSDDKDLAIHGVMLLQAALADKPTETNNVDRSKRLTQLSTNLHLISHRVNLFLI</sequence>
<evidence type="ECO:0000313" key="2">
    <source>
        <dbReference type="Proteomes" id="UP001055811"/>
    </source>
</evidence>
<gene>
    <name evidence="1" type="ORF">L2E82_47128</name>
</gene>
<dbReference type="Proteomes" id="UP001055811">
    <property type="component" value="Linkage Group LG09"/>
</dbReference>
<dbReference type="EMBL" id="CM042017">
    <property type="protein sequence ID" value="KAI3689178.1"/>
    <property type="molecule type" value="Genomic_DNA"/>
</dbReference>
<name>A0ACB8YVP2_CICIN</name>
<protein>
    <submittedName>
        <fullName evidence="1">Uncharacterized protein</fullName>
    </submittedName>
</protein>